<dbReference type="InterPro" id="IPR016208">
    <property type="entry name" value="Ald_Oxase/xanthine_DH-like"/>
</dbReference>
<gene>
    <name evidence="4" type="ORF">HS1genome_1482</name>
</gene>
<dbReference type="Pfam" id="PF02738">
    <property type="entry name" value="MoCoBD_1"/>
    <property type="match status" value="1"/>
</dbReference>
<dbReference type="SUPFAM" id="SSF54665">
    <property type="entry name" value="CO dehydrogenase molybdoprotein N-domain-like"/>
    <property type="match status" value="1"/>
</dbReference>
<evidence type="ECO:0000259" key="3">
    <source>
        <dbReference type="SMART" id="SM01008"/>
    </source>
</evidence>
<evidence type="ECO:0000313" key="4">
    <source>
        <dbReference type="EMBL" id="BBD73093.1"/>
    </source>
</evidence>
<keyword evidence="2 4" id="KW-0560">Oxidoreductase</keyword>
<evidence type="ECO:0000256" key="2">
    <source>
        <dbReference type="ARBA" id="ARBA00023002"/>
    </source>
</evidence>
<dbReference type="Pfam" id="PF20256">
    <property type="entry name" value="MoCoBD_2"/>
    <property type="match status" value="1"/>
</dbReference>
<dbReference type="AlphaFoldDB" id="A0A348B4J1"/>
<protein>
    <submittedName>
        <fullName evidence="4">Carbon-monoxide dehydrogenase large subunit</fullName>
        <ecNumber evidence="4">1.2.7.4</ecNumber>
    </submittedName>
</protein>
<dbReference type="Gene3D" id="3.30.365.10">
    <property type="entry name" value="Aldehyde oxidase/xanthine dehydrogenase, molybdopterin binding domain"/>
    <property type="match status" value="4"/>
</dbReference>
<dbReference type="EC" id="1.2.7.4" evidence="4"/>
<sequence length="747" mass="82202">MKYIGSPVRRVEDPRFVKGRGRYVDDLWLPGMLHLAVLRSPYARARFKVFTDAITGEHAKDFVSPNFFAPLYPKERVLPLGQASYYGEPVALVLGRDPYEARDALDDLEVEWDPLPPVLDPEEALNADPIHPDVPNLVYRDQFFYGEFREGDKLEKSFRYNRQSPSPIEPNAVVADYDPHGGLTVYANTQVPQVFRTALAVTFGLPRSRVTLKVPDSGGGFGGKIFIKPILLATLASMVSGRPVKYVETRTEHLVAAVHGPDRRYRAVLHHSGEKVLGLEVELLEDFGAYLHTYQPLPVLRQIYHLAGAYDVKFVSLRVKGVLTNKAPTGPYRGLGIPPAVLVLENLVSSLARKVGVDQFQVRESNLIRRTPFNSITGAVYDSGDYLESLRRLAREVDRGRRGLGVAFALEPGSSLAFQTLVVKSPRTPYYEGAYVKMDSSGEVVVTMSTNSMGTGHETAISQVVADTLGVDMDSVLVRLGDSDGPPGTGFYGSRFSVVSISAVYVAALKLRERMRTVASKLFNVEASQVEFRDGTVYVGSRKLSTVRELANAAYNRSHFLGLEEVGLEASAVINSPNVNVADESRRVNFSSTYGVNAHAVLVDVDEDTGEVRILKYVVLSDCGNMINPALVDGQLTGGTVMGLGAALSEKVTYDGEGIPMGTNFSDYRIPRAAEVPRLSLIHQVSPSPFTPLGTKGVAEGGQPSHQRPSLMPWRMRWGRASTEWRFPSPANRSWPCWRSRSPDGRL</sequence>
<name>A0A348B4J1_9CREN</name>
<dbReference type="InterPro" id="IPR036856">
    <property type="entry name" value="Ald_Oxase/Xan_DH_a/b_sf"/>
</dbReference>
<dbReference type="Gene3D" id="3.90.1170.50">
    <property type="entry name" value="Aldehyde oxidase/xanthine dehydrogenase, a/b hammerhead"/>
    <property type="match status" value="1"/>
</dbReference>
<dbReference type="Pfam" id="PF01315">
    <property type="entry name" value="Ald_Xan_dh_C"/>
    <property type="match status" value="1"/>
</dbReference>
<dbReference type="InterPro" id="IPR037165">
    <property type="entry name" value="AldOxase/xan_DH_Mopterin-bd_sf"/>
</dbReference>
<dbReference type="SMART" id="SM01008">
    <property type="entry name" value="Ald_Xan_dh_C"/>
    <property type="match status" value="1"/>
</dbReference>
<evidence type="ECO:0000313" key="5">
    <source>
        <dbReference type="Proteomes" id="UP000276741"/>
    </source>
</evidence>
<dbReference type="GO" id="GO:0005506">
    <property type="term" value="F:iron ion binding"/>
    <property type="evidence" value="ECO:0007669"/>
    <property type="project" value="InterPro"/>
</dbReference>
<dbReference type="PANTHER" id="PTHR11908:SF132">
    <property type="entry name" value="ALDEHYDE OXIDASE 1-RELATED"/>
    <property type="match status" value="1"/>
</dbReference>
<reference evidence="5" key="1">
    <citation type="submission" date="2018-04" db="EMBL/GenBank/DDBJ databases">
        <title>Complete genome sequence of Sulfodiicoccus acidiphilus strain HS-1.</title>
        <authorList>
            <person name="Sakai H.D."/>
            <person name="Kurosawa N."/>
        </authorList>
    </citation>
    <scope>NUCLEOTIDE SEQUENCE [LARGE SCALE GENOMIC DNA]</scope>
    <source>
        <strain evidence="5">HS-1</strain>
    </source>
</reference>
<dbReference type="InterPro" id="IPR008274">
    <property type="entry name" value="AldOxase/xan_DH_MoCoBD1"/>
</dbReference>
<keyword evidence="5" id="KW-1185">Reference proteome</keyword>
<feature type="domain" description="Aldehyde oxidase/xanthine dehydrogenase a/b hammerhead" evidence="3">
    <location>
        <begin position="18"/>
        <end position="116"/>
    </location>
</feature>
<evidence type="ECO:0000256" key="1">
    <source>
        <dbReference type="ARBA" id="ARBA00022505"/>
    </source>
</evidence>
<dbReference type="EMBL" id="AP018553">
    <property type="protein sequence ID" value="BBD73093.1"/>
    <property type="molecule type" value="Genomic_DNA"/>
</dbReference>
<dbReference type="InterPro" id="IPR000674">
    <property type="entry name" value="Ald_Oxase/Xan_DH_a/b"/>
</dbReference>
<keyword evidence="1" id="KW-0500">Molybdenum</keyword>
<dbReference type="KEGG" id="sacd:HS1genome_1482"/>
<dbReference type="InterPro" id="IPR046867">
    <property type="entry name" value="AldOxase/xan_DH_MoCoBD2"/>
</dbReference>
<dbReference type="PANTHER" id="PTHR11908">
    <property type="entry name" value="XANTHINE DEHYDROGENASE"/>
    <property type="match status" value="1"/>
</dbReference>
<organism evidence="4 5">
    <name type="scientific">Sulfodiicoccus acidiphilus</name>
    <dbReference type="NCBI Taxonomy" id="1670455"/>
    <lineage>
        <taxon>Archaea</taxon>
        <taxon>Thermoproteota</taxon>
        <taxon>Thermoprotei</taxon>
        <taxon>Sulfolobales</taxon>
        <taxon>Sulfolobaceae</taxon>
        <taxon>Sulfodiicoccus</taxon>
    </lineage>
</organism>
<dbReference type="SUPFAM" id="SSF56003">
    <property type="entry name" value="Molybdenum cofactor-binding domain"/>
    <property type="match status" value="1"/>
</dbReference>
<accession>A0A348B4J1</accession>
<proteinExistence type="predicted"/>
<dbReference type="Proteomes" id="UP000276741">
    <property type="component" value="Chromosome"/>
</dbReference>
<dbReference type="GO" id="GO:0043885">
    <property type="term" value="F:anaerobic carbon-monoxide dehydrogenase activity"/>
    <property type="evidence" value="ECO:0007669"/>
    <property type="project" value="UniProtKB-EC"/>
</dbReference>